<gene>
    <name evidence="2" type="ORF">TBRA_LOCUS428</name>
</gene>
<keyword evidence="3" id="KW-1185">Reference proteome</keyword>
<evidence type="ECO:0000256" key="1">
    <source>
        <dbReference type="SAM" id="Phobius"/>
    </source>
</evidence>
<protein>
    <submittedName>
        <fullName evidence="2">Uncharacterized protein</fullName>
    </submittedName>
</protein>
<organism evidence="2 3">
    <name type="scientific">Trichogramma brassicae</name>
    <dbReference type="NCBI Taxonomy" id="86971"/>
    <lineage>
        <taxon>Eukaryota</taxon>
        <taxon>Metazoa</taxon>
        <taxon>Ecdysozoa</taxon>
        <taxon>Arthropoda</taxon>
        <taxon>Hexapoda</taxon>
        <taxon>Insecta</taxon>
        <taxon>Pterygota</taxon>
        <taxon>Neoptera</taxon>
        <taxon>Endopterygota</taxon>
        <taxon>Hymenoptera</taxon>
        <taxon>Apocrita</taxon>
        <taxon>Proctotrupomorpha</taxon>
        <taxon>Chalcidoidea</taxon>
        <taxon>Trichogrammatidae</taxon>
        <taxon>Trichogramma</taxon>
    </lineage>
</organism>
<feature type="transmembrane region" description="Helical" evidence="1">
    <location>
        <begin position="212"/>
        <end position="233"/>
    </location>
</feature>
<dbReference type="Proteomes" id="UP000479190">
    <property type="component" value="Unassembled WGS sequence"/>
</dbReference>
<dbReference type="AlphaFoldDB" id="A0A6H5I1F6"/>
<sequence length="242" mass="27321">LRTQPMISDHHRHLSISPPCESVSSFIASTRGANRPGNSVAVAVCPSSYESGSGLPRASLCSTVRDDLPEAVRRTPYLYRIRVLSCLSTWPVHNTAHVRQGIVLDVYLSTELCCRFFLSSEKLVLGRRRVGLEECSFAFHYEQMKNQNMSHNNEISGNTSFTIEILTQDFERAGLLRGQARRGVASGRLHGSSAVYLQEMLLECWLRARRCYLSWPTASSFAFLVVGVSSLFCDRLRLRRRY</sequence>
<name>A0A6H5I1F6_9HYME</name>
<dbReference type="EMBL" id="CADCXV010000100">
    <property type="protein sequence ID" value="CAB0028220.1"/>
    <property type="molecule type" value="Genomic_DNA"/>
</dbReference>
<reference evidence="2 3" key="1">
    <citation type="submission" date="2020-02" db="EMBL/GenBank/DDBJ databases">
        <authorList>
            <person name="Ferguson B K."/>
        </authorList>
    </citation>
    <scope>NUCLEOTIDE SEQUENCE [LARGE SCALE GENOMIC DNA]</scope>
</reference>
<evidence type="ECO:0000313" key="2">
    <source>
        <dbReference type="EMBL" id="CAB0028220.1"/>
    </source>
</evidence>
<keyword evidence="1" id="KW-0812">Transmembrane</keyword>
<proteinExistence type="predicted"/>
<evidence type="ECO:0000313" key="3">
    <source>
        <dbReference type="Proteomes" id="UP000479190"/>
    </source>
</evidence>
<feature type="non-terminal residue" evidence="2">
    <location>
        <position position="1"/>
    </location>
</feature>
<accession>A0A6H5I1F6</accession>
<keyword evidence="1" id="KW-1133">Transmembrane helix</keyword>
<keyword evidence="1" id="KW-0472">Membrane</keyword>